<comment type="caution">
    <text evidence="1">The sequence shown here is derived from an EMBL/GenBank/DDBJ whole genome shotgun (WGS) entry which is preliminary data.</text>
</comment>
<reference evidence="1 2" key="1">
    <citation type="submission" date="2013-08" db="EMBL/GenBank/DDBJ databases">
        <authorList>
            <person name="Durkin A.S."/>
            <person name="Haft D.R."/>
            <person name="McCorrison J."/>
            <person name="Torralba M."/>
            <person name="Gillis M."/>
            <person name="Haft D.H."/>
            <person name="Methe B."/>
            <person name="Sutton G."/>
            <person name="Nelson K.E."/>
        </authorList>
    </citation>
    <scope>NUCLEOTIDE SEQUENCE [LARGE SCALE GENOMIC DNA]</scope>
    <source>
        <strain evidence="1 2">F0068</strain>
    </source>
</reference>
<dbReference type="PATRIC" id="fig|1081904.3.peg.1915"/>
<protein>
    <submittedName>
        <fullName evidence="1">Uncharacterized protein</fullName>
    </submittedName>
</protein>
<name>U2L3Q4_9BACT</name>
<sequence length="329" mass="37923">MKRLMTLTLMIALLLIPIGIAAQKNVVKAIDHFVSNKSYAQYITPSVSRENDSRTGNPIAYCYHYTFEIPRSKQKALADLRAAFYEDMPQAYSTLVKMSGNTGGEQMRVSYGARLEKSVLFGTRQANNYLVMAVADPTDSLHRFVYALVWNENKATDKFTGSIYKIYSKNPRMKTNRQSVFDNFTIDFNADEYRAVFDSLGNLYRDLPKNLDEKARMWMILSDKIWPKNLSKYRLNRVFSFVEDSVKTDLDFLHRFTSLRTAYKMYTDKGNLSLKTGIVNKLLRLCKEHGYLLSPHLREVCIAELRNMQSSSKDKFLIGLLDDAILKLK</sequence>
<dbReference type="AlphaFoldDB" id="U2L3Q4"/>
<evidence type="ECO:0000313" key="2">
    <source>
        <dbReference type="Proteomes" id="UP000016600"/>
    </source>
</evidence>
<dbReference type="EMBL" id="AWET01000044">
    <property type="protein sequence ID" value="ERJ99157.1"/>
    <property type="molecule type" value="Genomic_DNA"/>
</dbReference>
<dbReference type="RefSeq" id="WP_021584613.1">
    <property type="nucleotide sequence ID" value="NZ_AWET01000044.1"/>
</dbReference>
<keyword evidence="2" id="KW-1185">Reference proteome</keyword>
<accession>U2L3Q4</accession>
<gene>
    <name evidence="1" type="ORF">HMPREF1218_1140</name>
</gene>
<organism evidence="1 2">
    <name type="scientific">Hoylesella pleuritidis F0068</name>
    <dbReference type="NCBI Taxonomy" id="1081904"/>
    <lineage>
        <taxon>Bacteria</taxon>
        <taxon>Pseudomonadati</taxon>
        <taxon>Bacteroidota</taxon>
        <taxon>Bacteroidia</taxon>
        <taxon>Bacteroidales</taxon>
        <taxon>Prevotellaceae</taxon>
        <taxon>Hoylesella</taxon>
    </lineage>
</organism>
<proteinExistence type="predicted"/>
<dbReference type="Proteomes" id="UP000016600">
    <property type="component" value="Unassembled WGS sequence"/>
</dbReference>
<evidence type="ECO:0000313" key="1">
    <source>
        <dbReference type="EMBL" id="ERJ99157.1"/>
    </source>
</evidence>